<dbReference type="PANTHER" id="PTHR47582">
    <property type="entry name" value="P450, PUTATIVE (EUROFUNG)-RELATED"/>
    <property type="match status" value="1"/>
</dbReference>
<keyword evidence="5 6" id="KW-0349">Heme</keyword>
<evidence type="ECO:0000313" key="8">
    <source>
        <dbReference type="Proteomes" id="UP000235672"/>
    </source>
</evidence>
<dbReference type="AlphaFoldDB" id="A0A2J6Q1C2"/>
<dbReference type="GO" id="GO:0005506">
    <property type="term" value="F:iron ion binding"/>
    <property type="evidence" value="ECO:0007669"/>
    <property type="project" value="InterPro"/>
</dbReference>
<keyword evidence="8" id="KW-1185">Reference proteome</keyword>
<name>A0A2J6Q1C2_9HELO</name>
<dbReference type="PROSITE" id="PS00086">
    <property type="entry name" value="CYTOCHROME_P450"/>
    <property type="match status" value="1"/>
</dbReference>
<keyword evidence="4 5" id="KW-0408">Iron</keyword>
<dbReference type="SUPFAM" id="SSF48264">
    <property type="entry name" value="Cytochrome P450"/>
    <property type="match status" value="1"/>
</dbReference>
<protein>
    <submittedName>
        <fullName evidence="7">Cytochrome P450</fullName>
    </submittedName>
</protein>
<dbReference type="InterPro" id="IPR053007">
    <property type="entry name" value="CYP450_monoxygenase_sec-met"/>
</dbReference>
<dbReference type="InterPro" id="IPR001128">
    <property type="entry name" value="Cyt_P450"/>
</dbReference>
<evidence type="ECO:0000256" key="4">
    <source>
        <dbReference type="ARBA" id="ARBA00023004"/>
    </source>
</evidence>
<dbReference type="CDD" id="cd11040">
    <property type="entry name" value="CYP7_CYP8-like"/>
    <property type="match status" value="1"/>
</dbReference>
<dbReference type="Pfam" id="PF00067">
    <property type="entry name" value="p450"/>
    <property type="match status" value="1"/>
</dbReference>
<keyword evidence="6" id="KW-0503">Monooxygenase</keyword>
<dbReference type="InterPro" id="IPR002403">
    <property type="entry name" value="Cyt_P450_E_grp-IV"/>
</dbReference>
<dbReference type="EMBL" id="KZ613486">
    <property type="protein sequence ID" value="PMD20068.1"/>
    <property type="molecule type" value="Genomic_DNA"/>
</dbReference>
<reference evidence="7 8" key="1">
    <citation type="submission" date="2016-05" db="EMBL/GenBank/DDBJ databases">
        <title>A degradative enzymes factory behind the ericoid mycorrhizal symbiosis.</title>
        <authorList>
            <consortium name="DOE Joint Genome Institute"/>
            <person name="Martino E."/>
            <person name="Morin E."/>
            <person name="Grelet G."/>
            <person name="Kuo A."/>
            <person name="Kohler A."/>
            <person name="Daghino S."/>
            <person name="Barry K."/>
            <person name="Choi C."/>
            <person name="Cichocki N."/>
            <person name="Clum A."/>
            <person name="Copeland A."/>
            <person name="Hainaut M."/>
            <person name="Haridas S."/>
            <person name="Labutti K."/>
            <person name="Lindquist E."/>
            <person name="Lipzen A."/>
            <person name="Khouja H.-R."/>
            <person name="Murat C."/>
            <person name="Ohm R."/>
            <person name="Olson A."/>
            <person name="Spatafora J."/>
            <person name="Veneault-Fourrey C."/>
            <person name="Henrissat B."/>
            <person name="Grigoriev I."/>
            <person name="Martin F."/>
            <person name="Perotto S."/>
        </authorList>
    </citation>
    <scope>NUCLEOTIDE SEQUENCE [LARGE SCALE GENOMIC DNA]</scope>
    <source>
        <strain evidence="7 8">UAMH 7357</strain>
    </source>
</reference>
<evidence type="ECO:0000256" key="2">
    <source>
        <dbReference type="ARBA" id="ARBA00010617"/>
    </source>
</evidence>
<dbReference type="GO" id="GO:0020037">
    <property type="term" value="F:heme binding"/>
    <property type="evidence" value="ECO:0007669"/>
    <property type="project" value="InterPro"/>
</dbReference>
<organism evidence="7 8">
    <name type="scientific">Hyaloscypha hepaticicola</name>
    <dbReference type="NCBI Taxonomy" id="2082293"/>
    <lineage>
        <taxon>Eukaryota</taxon>
        <taxon>Fungi</taxon>
        <taxon>Dikarya</taxon>
        <taxon>Ascomycota</taxon>
        <taxon>Pezizomycotina</taxon>
        <taxon>Leotiomycetes</taxon>
        <taxon>Helotiales</taxon>
        <taxon>Hyaloscyphaceae</taxon>
        <taxon>Hyaloscypha</taxon>
    </lineage>
</organism>
<dbReference type="STRING" id="1745343.A0A2J6Q1C2"/>
<keyword evidence="6" id="KW-0560">Oxidoreductase</keyword>
<accession>A0A2J6Q1C2</accession>
<dbReference type="InterPro" id="IPR017972">
    <property type="entry name" value="Cyt_P450_CS"/>
</dbReference>
<dbReference type="PRINTS" id="PR00465">
    <property type="entry name" value="EP450IV"/>
</dbReference>
<evidence type="ECO:0000256" key="5">
    <source>
        <dbReference type="PIRSR" id="PIRSR602403-1"/>
    </source>
</evidence>
<dbReference type="Gene3D" id="1.10.630.10">
    <property type="entry name" value="Cytochrome P450"/>
    <property type="match status" value="1"/>
</dbReference>
<dbReference type="PANTHER" id="PTHR47582:SF1">
    <property type="entry name" value="P450, PUTATIVE (EUROFUNG)-RELATED"/>
    <property type="match status" value="1"/>
</dbReference>
<dbReference type="OrthoDB" id="1470350at2759"/>
<dbReference type="Proteomes" id="UP000235672">
    <property type="component" value="Unassembled WGS sequence"/>
</dbReference>
<keyword evidence="3 5" id="KW-0479">Metal-binding</keyword>
<proteinExistence type="inferred from homology"/>
<evidence type="ECO:0000313" key="7">
    <source>
        <dbReference type="EMBL" id="PMD20068.1"/>
    </source>
</evidence>
<dbReference type="GO" id="GO:0016705">
    <property type="term" value="F:oxidoreductase activity, acting on paired donors, with incorporation or reduction of molecular oxygen"/>
    <property type="evidence" value="ECO:0007669"/>
    <property type="project" value="InterPro"/>
</dbReference>
<sequence>MEGAIEPPTLKPRIPIIGHLIGILWHQAAYLERLGNDLTAPIATLPMVNRNIYLITSPALALEAFRSPNLAFEPFSIEPGSRIFRFSKDPIDNSTRTEQRCPNAPSAREELNFALHDGLARENFRKLILSSLNRFSFVINGMGQVTELESLYGWIRKTMALATSRALFGAEDPLNKDHDLLNSLGDFNDGLSGLIIGFCPSIFAPRAYRARAALQAAFSNYYLNHHEDERDVSHLIKERAKIYRERGIDPLEIAKQELSLLQLFTGDPINIAFWLFIYIATDPVARDMIRIEIMAAIRPETGRAGWEDVILNIATLEERCPQLVSAYKEAERLVVSQVSIRRVVEDTVISDGECNYMLKEDADVQIPAGLCHLSKEVWGKHADAFNFRRFYTPVTTGDAARRMTQPDPAEEAAQQALFRSRMQAFFPFGGGKHLCPGRQYASVQILALIVPLIVGFDIKSRNGGFIERPEMVRGRLGEAVSRPSTEGMRMGAILIRREQWQGAVWKYVSDRFAER</sequence>
<dbReference type="GO" id="GO:0004497">
    <property type="term" value="F:monooxygenase activity"/>
    <property type="evidence" value="ECO:0007669"/>
    <property type="project" value="UniProtKB-KW"/>
</dbReference>
<feature type="binding site" description="axial binding residue" evidence="5">
    <location>
        <position position="435"/>
    </location>
    <ligand>
        <name>heme</name>
        <dbReference type="ChEBI" id="CHEBI:30413"/>
    </ligand>
    <ligandPart>
        <name>Fe</name>
        <dbReference type="ChEBI" id="CHEBI:18248"/>
    </ligandPart>
</feature>
<evidence type="ECO:0000256" key="6">
    <source>
        <dbReference type="RuleBase" id="RU000461"/>
    </source>
</evidence>
<comment type="similarity">
    <text evidence="2 6">Belongs to the cytochrome P450 family.</text>
</comment>
<gene>
    <name evidence="7" type="ORF">NA56DRAFT_749957</name>
</gene>
<comment type="cofactor">
    <cofactor evidence="1 5">
        <name>heme</name>
        <dbReference type="ChEBI" id="CHEBI:30413"/>
    </cofactor>
</comment>
<dbReference type="InterPro" id="IPR036396">
    <property type="entry name" value="Cyt_P450_sf"/>
</dbReference>
<evidence type="ECO:0000256" key="1">
    <source>
        <dbReference type="ARBA" id="ARBA00001971"/>
    </source>
</evidence>
<evidence type="ECO:0000256" key="3">
    <source>
        <dbReference type="ARBA" id="ARBA00022723"/>
    </source>
</evidence>